<dbReference type="Proteomes" id="UP001159363">
    <property type="component" value="Chromosome 12"/>
</dbReference>
<comment type="caution">
    <text evidence="2">The sequence shown here is derived from an EMBL/GenBank/DDBJ whole genome shotgun (WGS) entry which is preliminary data.</text>
</comment>
<feature type="compositionally biased region" description="Basic and acidic residues" evidence="1">
    <location>
        <begin position="406"/>
        <end position="428"/>
    </location>
</feature>
<name>A0ABQ9GDX0_9NEOP</name>
<dbReference type="EMBL" id="JARBHB010000013">
    <property type="protein sequence ID" value="KAJ8869726.1"/>
    <property type="molecule type" value="Genomic_DNA"/>
</dbReference>
<protein>
    <submittedName>
        <fullName evidence="2">Uncharacterized protein</fullName>
    </submittedName>
</protein>
<gene>
    <name evidence="2" type="ORF">PR048_028721</name>
</gene>
<evidence type="ECO:0000256" key="1">
    <source>
        <dbReference type="SAM" id="MobiDB-lite"/>
    </source>
</evidence>
<evidence type="ECO:0000313" key="2">
    <source>
        <dbReference type="EMBL" id="KAJ8869726.1"/>
    </source>
</evidence>
<evidence type="ECO:0000313" key="3">
    <source>
        <dbReference type="Proteomes" id="UP001159363"/>
    </source>
</evidence>
<organism evidence="2 3">
    <name type="scientific">Dryococelus australis</name>
    <dbReference type="NCBI Taxonomy" id="614101"/>
    <lineage>
        <taxon>Eukaryota</taxon>
        <taxon>Metazoa</taxon>
        <taxon>Ecdysozoa</taxon>
        <taxon>Arthropoda</taxon>
        <taxon>Hexapoda</taxon>
        <taxon>Insecta</taxon>
        <taxon>Pterygota</taxon>
        <taxon>Neoptera</taxon>
        <taxon>Polyneoptera</taxon>
        <taxon>Phasmatodea</taxon>
        <taxon>Verophasmatodea</taxon>
        <taxon>Anareolatae</taxon>
        <taxon>Phasmatidae</taxon>
        <taxon>Eurycanthinae</taxon>
        <taxon>Dryococelus</taxon>
    </lineage>
</organism>
<proteinExistence type="predicted"/>
<keyword evidence="3" id="KW-1185">Reference proteome</keyword>
<accession>A0ABQ9GDX0</accession>
<sequence>MIVCSIGTITGVTENTEPVKSAVSARGEGCMYNSAGVKEAGKREIPEKTRRPAASSGTIPTCENPGVHLAVHGYVVVLRAFDRLPFGVTARRCTVVRENLKWAQEGIVMLGEVLKGAAYLAVETRCLKISAGTSVFLAFPGHPRGPGTVEEFLPYPRRVPASAEIPPGALWTDLARGPCIIRPATDRTMDLPPREYTPLPFLIPLHPLVQLPKYASSRFLSTTAARMKTRRFIGLKTFNAALFPGTSPPPPFFPIPLACHQTKPYVATRLLVSIKGPQRCAVETLASNKHVAKWNFNILLPQQLSRVVLFVSVGVHGQKMKNRSASSIVYGGYCEMMRGQHFHYSSLPFPEHWFVRSVSLINCTRARRIAPRRVVPNVLGRRQAMVFHSPLFDVYDRSFNQAANLRDDEPRVHETRARPREEERDGLRRRGRCEVSGGRSCRETGDVYLRLAAGVGKGAGGTAGYQNTSVVTFSLGNPVANPPQTPSVVFYCCGGRPAGRRARYLTPPSS</sequence>
<reference evidence="2 3" key="1">
    <citation type="submission" date="2023-02" db="EMBL/GenBank/DDBJ databases">
        <title>LHISI_Scaffold_Assembly.</title>
        <authorList>
            <person name="Stuart O.P."/>
            <person name="Cleave R."/>
            <person name="Magrath M.J.L."/>
            <person name="Mikheyev A.S."/>
        </authorList>
    </citation>
    <scope>NUCLEOTIDE SEQUENCE [LARGE SCALE GENOMIC DNA]</scope>
    <source>
        <strain evidence="2">Daus_M_001</strain>
        <tissue evidence="2">Leg muscle</tissue>
    </source>
</reference>
<feature type="region of interest" description="Disordered" evidence="1">
    <location>
        <begin position="406"/>
        <end position="429"/>
    </location>
</feature>